<dbReference type="GO" id="GO:0016787">
    <property type="term" value="F:hydrolase activity"/>
    <property type="evidence" value="ECO:0007669"/>
    <property type="project" value="InterPro"/>
</dbReference>
<protein>
    <submittedName>
        <fullName evidence="2">Type III restriction endonuclease subunit R</fullName>
    </submittedName>
</protein>
<dbReference type="InterPro" id="IPR050742">
    <property type="entry name" value="Helicase_Restrict-Modif_Enz"/>
</dbReference>
<dbReference type="Proteomes" id="UP000306544">
    <property type="component" value="Unassembled WGS sequence"/>
</dbReference>
<gene>
    <name evidence="2" type="ORF">FEF27_12795</name>
</gene>
<dbReference type="SUPFAM" id="SSF52540">
    <property type="entry name" value="P-loop containing nucleoside triphosphate hydrolases"/>
    <property type="match status" value="1"/>
</dbReference>
<dbReference type="InterPro" id="IPR006935">
    <property type="entry name" value="Helicase/UvrB_N"/>
</dbReference>
<dbReference type="Pfam" id="PF04851">
    <property type="entry name" value="ResIII"/>
    <property type="match status" value="1"/>
</dbReference>
<keyword evidence="2" id="KW-0378">Hydrolase</keyword>
<evidence type="ECO:0000259" key="1">
    <source>
        <dbReference type="SMART" id="SM00487"/>
    </source>
</evidence>
<comment type="caution">
    <text evidence="2">The sequence shown here is derived from an EMBL/GenBank/DDBJ whole genome shotgun (WGS) entry which is preliminary data.</text>
</comment>
<dbReference type="GO" id="GO:0004519">
    <property type="term" value="F:endonuclease activity"/>
    <property type="evidence" value="ECO:0007669"/>
    <property type="project" value="UniProtKB-KW"/>
</dbReference>
<evidence type="ECO:0000313" key="3">
    <source>
        <dbReference type="Proteomes" id="UP000306544"/>
    </source>
</evidence>
<keyword evidence="2" id="KW-0540">Nuclease</keyword>
<sequence length="852" mass="94895">MRFTLKDYQADAVGDTLRELASARDFYKSASERVSSVALAATTGAGKTVMAAAAIEALFWGNDDYDVVPASDAVVLWFSDDPSLNQQTRHRLQQASDRLRNRLITVEHPFRYSKLQSGNVYFLNTSKLSRNSLLVRGHDGEGTIPGLDSNPDTVPFTFWDTLRNTIGDPNLTLYMVLDEAHRGLGRRSSSDTPTIVKRLINGHNGVPPIPIVWGISATVRRFEEAMAEAQVQDSRVHLRTIDVDSIRIQESGLLKDDIVLDFPAETGDFNTVLLRRGVRKIKAMSVAWADYAADQNEPEPVNPLLVLQVPNKPAPTELAAALDAIYDEWPKLGRDAIAHVFGDHKTQIFGPYNIPYISPERVQDASYIRVLLAKDAISTGWDCPRAEVMVSFRPAKDETHITQLLGRMIRTPLARRVEGDDLLNSVECILPKFNRATASRVLEHILGSGMLDGDKDNGQRVLVDPQLMTPNPVVPDEVWELFTELPAETLPRKHANPIKRLTSLAHALATDGIEPAAGALAHERLHGLLNGLAAQFPKELAQAKDDVLKVVGGTVRGHLGMRTDGTWTEIADDRAIQEAYRHGARTITPDIARTYIDHLADQEEDEDTLRDAHVQVAALAKLPQTRPALDVAADALAAEWLGKHRVNIKGMPESRKSLYAEITAMSTDPQVASMALPRIRQEETKRYVGESAQLLERRMLHLLSDEEGMFPVGKLNPDEIEVLDTEKSRGDLIAWYRNPTGGRDSMSLAYKDRHGDWRTLRPDFLFFIDSDKGVQANIVDPHGSWLPDALGKLRGMARFAQIYGDRFHRIESISRIDGKLRVLDFAVPEVQSTVLDAKDADYAYREISEEYI</sequence>
<dbReference type="GO" id="GO:0003677">
    <property type="term" value="F:DNA binding"/>
    <property type="evidence" value="ECO:0007669"/>
    <property type="project" value="InterPro"/>
</dbReference>
<keyword evidence="2" id="KW-0255">Endonuclease</keyword>
<dbReference type="GO" id="GO:0005829">
    <property type="term" value="C:cytosol"/>
    <property type="evidence" value="ECO:0007669"/>
    <property type="project" value="TreeGrafter"/>
</dbReference>
<dbReference type="InterPro" id="IPR014001">
    <property type="entry name" value="Helicase_ATP-bd"/>
</dbReference>
<dbReference type="InterPro" id="IPR027417">
    <property type="entry name" value="P-loop_NTPase"/>
</dbReference>
<proteinExistence type="predicted"/>
<organism evidence="2 3">
    <name type="scientific">Nesterenkonia sphaerica</name>
    <dbReference type="NCBI Taxonomy" id="1804988"/>
    <lineage>
        <taxon>Bacteria</taxon>
        <taxon>Bacillati</taxon>
        <taxon>Actinomycetota</taxon>
        <taxon>Actinomycetes</taxon>
        <taxon>Micrococcales</taxon>
        <taxon>Micrococcaceae</taxon>
        <taxon>Nesterenkonia</taxon>
    </lineage>
</organism>
<dbReference type="GO" id="GO:0005524">
    <property type="term" value="F:ATP binding"/>
    <property type="evidence" value="ECO:0007669"/>
    <property type="project" value="InterPro"/>
</dbReference>
<keyword evidence="3" id="KW-1185">Reference proteome</keyword>
<reference evidence="2 3" key="1">
    <citation type="submission" date="2019-05" db="EMBL/GenBank/DDBJ databases">
        <title>Nesterenkonia sp. GY239, isolated from the Southern Atlantic Ocean.</title>
        <authorList>
            <person name="Zhang G."/>
        </authorList>
    </citation>
    <scope>NUCLEOTIDE SEQUENCE [LARGE SCALE GENOMIC DNA]</scope>
    <source>
        <strain evidence="2 3">GY239</strain>
    </source>
</reference>
<accession>A0A5R9A009</accession>
<dbReference type="RefSeq" id="WP_138171272.1">
    <property type="nucleotide sequence ID" value="NZ_VAWA01000035.1"/>
</dbReference>
<dbReference type="EMBL" id="VAWA01000035">
    <property type="protein sequence ID" value="TLP71106.1"/>
    <property type="molecule type" value="Genomic_DNA"/>
</dbReference>
<dbReference type="OrthoDB" id="9804145at2"/>
<feature type="domain" description="Helicase ATP-binding" evidence="1">
    <location>
        <begin position="1"/>
        <end position="249"/>
    </location>
</feature>
<dbReference type="Gene3D" id="3.40.50.300">
    <property type="entry name" value="P-loop containing nucleotide triphosphate hydrolases"/>
    <property type="match status" value="2"/>
</dbReference>
<name>A0A5R9A009_9MICC</name>
<dbReference type="PANTHER" id="PTHR47396:SF1">
    <property type="entry name" value="ATP-DEPENDENT HELICASE IRC3-RELATED"/>
    <property type="match status" value="1"/>
</dbReference>
<dbReference type="AlphaFoldDB" id="A0A5R9A009"/>
<dbReference type="PANTHER" id="PTHR47396">
    <property type="entry name" value="TYPE I RESTRICTION ENZYME ECOKI R PROTEIN"/>
    <property type="match status" value="1"/>
</dbReference>
<dbReference type="SMART" id="SM00487">
    <property type="entry name" value="DEXDc"/>
    <property type="match status" value="1"/>
</dbReference>
<dbReference type="CDD" id="cd18785">
    <property type="entry name" value="SF2_C"/>
    <property type="match status" value="1"/>
</dbReference>
<evidence type="ECO:0000313" key="2">
    <source>
        <dbReference type="EMBL" id="TLP71106.1"/>
    </source>
</evidence>